<keyword evidence="3" id="KW-0548">Nucleotidyltransferase</keyword>
<dbReference type="GO" id="GO:0003676">
    <property type="term" value="F:nucleic acid binding"/>
    <property type="evidence" value="ECO:0007669"/>
    <property type="project" value="InterPro"/>
</dbReference>
<dbReference type="InterPro" id="IPR036397">
    <property type="entry name" value="RNaseH_sf"/>
</dbReference>
<dbReference type="InterPro" id="IPR043128">
    <property type="entry name" value="Rev_trsase/Diguanyl_cyclase"/>
</dbReference>
<evidence type="ECO:0000313" key="4">
    <source>
        <dbReference type="Proteomes" id="UP000325315"/>
    </source>
</evidence>
<evidence type="ECO:0000259" key="2">
    <source>
        <dbReference type="Pfam" id="PF17921"/>
    </source>
</evidence>
<accession>A0A5B6WVK7</accession>
<organism evidence="3 4">
    <name type="scientific">Gossypium australe</name>
    <dbReference type="NCBI Taxonomy" id="47621"/>
    <lineage>
        <taxon>Eukaryota</taxon>
        <taxon>Viridiplantae</taxon>
        <taxon>Streptophyta</taxon>
        <taxon>Embryophyta</taxon>
        <taxon>Tracheophyta</taxon>
        <taxon>Spermatophyta</taxon>
        <taxon>Magnoliopsida</taxon>
        <taxon>eudicotyledons</taxon>
        <taxon>Gunneridae</taxon>
        <taxon>Pentapetalae</taxon>
        <taxon>rosids</taxon>
        <taxon>malvids</taxon>
        <taxon>Malvales</taxon>
        <taxon>Malvaceae</taxon>
        <taxon>Malvoideae</taxon>
        <taxon>Gossypium</taxon>
    </lineage>
</organism>
<dbReference type="CDD" id="cd09279">
    <property type="entry name" value="RNase_HI_like"/>
    <property type="match status" value="1"/>
</dbReference>
<dbReference type="AlphaFoldDB" id="A0A5B6WVK7"/>
<dbReference type="CDD" id="cd00303">
    <property type="entry name" value="retropepsin_like"/>
    <property type="match status" value="1"/>
</dbReference>
<dbReference type="InterPro" id="IPR021109">
    <property type="entry name" value="Peptidase_aspartic_dom_sf"/>
</dbReference>
<dbReference type="InterPro" id="IPR041588">
    <property type="entry name" value="Integrase_H2C2"/>
</dbReference>
<name>A0A5B6WVK7_9ROSI</name>
<proteinExistence type="predicted"/>
<keyword evidence="3" id="KW-0695">RNA-directed DNA polymerase</keyword>
<dbReference type="Pfam" id="PF17921">
    <property type="entry name" value="Integrase_H2C2"/>
    <property type="match status" value="1"/>
</dbReference>
<reference evidence="4" key="1">
    <citation type="journal article" date="2019" name="Plant Biotechnol. J.">
        <title>Genome sequencing of the Australian wild diploid species Gossypium australe highlights disease resistance and delayed gland morphogenesis.</title>
        <authorList>
            <person name="Cai Y."/>
            <person name="Cai X."/>
            <person name="Wang Q."/>
            <person name="Wang P."/>
            <person name="Zhang Y."/>
            <person name="Cai C."/>
            <person name="Xu Y."/>
            <person name="Wang K."/>
            <person name="Zhou Z."/>
            <person name="Wang C."/>
            <person name="Geng S."/>
            <person name="Li B."/>
            <person name="Dong Q."/>
            <person name="Hou Y."/>
            <person name="Wang H."/>
            <person name="Ai P."/>
            <person name="Liu Z."/>
            <person name="Yi F."/>
            <person name="Sun M."/>
            <person name="An G."/>
            <person name="Cheng J."/>
            <person name="Zhang Y."/>
            <person name="Shi Q."/>
            <person name="Xie Y."/>
            <person name="Shi X."/>
            <person name="Chang Y."/>
            <person name="Huang F."/>
            <person name="Chen Y."/>
            <person name="Hong S."/>
            <person name="Mi L."/>
            <person name="Sun Q."/>
            <person name="Zhang L."/>
            <person name="Zhou B."/>
            <person name="Peng R."/>
            <person name="Zhang X."/>
            <person name="Liu F."/>
        </authorList>
    </citation>
    <scope>NUCLEOTIDE SEQUENCE [LARGE SCALE GENOMIC DNA]</scope>
    <source>
        <strain evidence="4">cv. PA1801</strain>
    </source>
</reference>
<dbReference type="Pfam" id="PF13456">
    <property type="entry name" value="RVT_3"/>
    <property type="match status" value="1"/>
</dbReference>
<protein>
    <submittedName>
        <fullName evidence="3">RNA-directed DNA polymerase (Reverse transcriptase), Ribonuclease H</fullName>
    </submittedName>
</protein>
<dbReference type="EMBL" id="SMMG02000002">
    <property type="protein sequence ID" value="KAA3485074.1"/>
    <property type="molecule type" value="Genomic_DNA"/>
</dbReference>
<dbReference type="InterPro" id="IPR002156">
    <property type="entry name" value="RNaseH_domain"/>
</dbReference>
<feature type="domain" description="Integrase zinc-binding" evidence="2">
    <location>
        <begin position="590"/>
        <end position="644"/>
    </location>
</feature>
<dbReference type="Gene3D" id="3.30.70.270">
    <property type="match status" value="1"/>
</dbReference>
<dbReference type="GO" id="GO:0004523">
    <property type="term" value="F:RNA-DNA hybrid ribonuclease activity"/>
    <property type="evidence" value="ECO:0007669"/>
    <property type="project" value="InterPro"/>
</dbReference>
<dbReference type="Gene3D" id="2.40.70.10">
    <property type="entry name" value="Acid Proteases"/>
    <property type="match status" value="1"/>
</dbReference>
<dbReference type="Proteomes" id="UP000325315">
    <property type="component" value="Unassembled WGS sequence"/>
</dbReference>
<evidence type="ECO:0000259" key="1">
    <source>
        <dbReference type="Pfam" id="PF13456"/>
    </source>
</evidence>
<dbReference type="Gene3D" id="1.10.340.70">
    <property type="match status" value="1"/>
</dbReference>
<keyword evidence="4" id="KW-1185">Reference proteome</keyword>
<sequence>MGSTKALHITTHCKGYTLPRMLTDNGSALNVLPLSTLNRLPVDSSHMKTCQNIVRAFDGTERRVMGMIEIPFLIGLNTYEVNFLVMDIKPSYNCLLGRPWIHSARAVSSSLHQKLKLVTEGRLVTINLKEDIIASVTSDAPYIAVNEEAIDCSFQSLEFVNTTFIVEGNKIPDMCLEEPQDFEDDRDCNLSPDLLRMIKQDEKQILPYKESVKIDVFAWSYQDMPGLSTNIVVHRLPIREECKSIQQKLRRMRPDILLKIKEEVKKQFDVGFLQVVKYLNPKDNFPLPHIDTLVKNTAGYSLLSFMDGFSDYNQIKMHPEDMEKTTFVTIPGKPLILYLAVFENSMGCVLGQHVESRRKERAIYYLSDPEECSWKLNFDEASKAIGNGIGAVMVSPDGDNYPFTSKLDFDCTNNMAEYEACIIGICVAIECKIKILEVYEDSALVIYQIKGEWETRNPKLINYRRLVLELIKEFDDITFCYLPRDENQIVDALATLASMVKVNKQEDVKSIQMSIYDTPTHCYNIKEKEKDDYPWYHDILQYVKNREYPNQAIENDKRTLMRLANDYVLDGEILYKRRKDQVLLKYVDAVEAKKILEEVHKGVCGTHANGFTMARQITRFGYYWSTMEGDCISYAKRCHKCQIYGDKIHVPHSPLHVMTSPWPFSIWGMDAIGPI</sequence>
<gene>
    <name evidence="3" type="ORF">EPI10_007107</name>
</gene>
<dbReference type="PANTHER" id="PTHR48475">
    <property type="entry name" value="RIBONUCLEASE H"/>
    <property type="match status" value="1"/>
</dbReference>
<dbReference type="InterPro" id="IPR043502">
    <property type="entry name" value="DNA/RNA_pol_sf"/>
</dbReference>
<feature type="domain" description="RNase H type-1" evidence="1">
    <location>
        <begin position="388"/>
        <end position="496"/>
    </location>
</feature>
<dbReference type="GO" id="GO:0003964">
    <property type="term" value="F:RNA-directed DNA polymerase activity"/>
    <property type="evidence" value="ECO:0007669"/>
    <property type="project" value="UniProtKB-KW"/>
</dbReference>
<dbReference type="PANTHER" id="PTHR48475:SF1">
    <property type="entry name" value="RNASE H TYPE-1 DOMAIN-CONTAINING PROTEIN"/>
    <property type="match status" value="1"/>
</dbReference>
<comment type="caution">
    <text evidence="3">The sequence shown here is derived from an EMBL/GenBank/DDBJ whole genome shotgun (WGS) entry which is preliminary data.</text>
</comment>
<keyword evidence="3" id="KW-0808">Transferase</keyword>
<dbReference type="SUPFAM" id="SSF56672">
    <property type="entry name" value="DNA/RNA polymerases"/>
    <property type="match status" value="1"/>
</dbReference>
<evidence type="ECO:0000313" key="3">
    <source>
        <dbReference type="EMBL" id="KAA3485074.1"/>
    </source>
</evidence>
<dbReference type="OrthoDB" id="1724165at2759"/>
<dbReference type="Gene3D" id="3.30.420.10">
    <property type="entry name" value="Ribonuclease H-like superfamily/Ribonuclease H"/>
    <property type="match status" value="1"/>
</dbReference>